<evidence type="ECO:0000313" key="4">
    <source>
        <dbReference type="Proteomes" id="UP000282674"/>
    </source>
</evidence>
<proteinExistence type="predicted"/>
<feature type="transmembrane region" description="Helical" evidence="2">
    <location>
        <begin position="609"/>
        <end position="630"/>
    </location>
</feature>
<evidence type="ECO:0000256" key="1">
    <source>
        <dbReference type="SAM" id="MobiDB-lite"/>
    </source>
</evidence>
<evidence type="ECO:0000256" key="2">
    <source>
        <dbReference type="SAM" id="Phobius"/>
    </source>
</evidence>
<name>A0A3M2LAZ9_9ACTN</name>
<comment type="caution">
    <text evidence="3">The sequence shown here is derived from an EMBL/GenBank/DDBJ whole genome shotgun (WGS) entry which is preliminary data.</text>
</comment>
<sequence length="754" mass="79632">MEHELVGLHGFGGRFRPVAPGPFVLTAVAAALAPVRPGWLWAALVLAAAAGPWLAGAVAAVLPWTARHRGPSYWRLSERGLERIGPDGGGLARYERDRIEGLGVTTADGVLVVQHKFGTAAIGPLPQLGLEPLTLFVTARRLGIPVRLVHGEVSDLLDPALDEPGHPPGADPGDDEAELVIPLGPTRDLAAERRLLDQEAALLAAAHEDAVEPASPASGPAVLASAEPVPSRRRVQLLGALSGALGVVMVLRLAVDGPDGFGVRVAAACWVLASLTAVHASRRRSLVSSRTVWTIDRDTIEVSRRTRRGRPQQAATALAEAHPQARPQAPAEPTPEEPTPEEPTPEERGVVPARGALSVAATEIAALVVGPGLRADALTGRPRRSDLSVLAFDHRLRLVARLPAHGIDAFQLAHALADRGYRVITPGARAPRSPEYGLEGLPEIFARVPGGRLVVEDGGLGWADAAGEVVLRMPEDRLGGIELLTIAGHAWVRLYDSDGDEFFAAPLSALRISRTDLREAARREGLPVNDAEYDAYLNAAFHSAVSTLTLSADPDTDTDTDPNAGPDAAPALTSGLEPGVVQGELAAPPEPSPADAPGVLLDATRRSRVGTYGMSLLLAEIVAIVGAAWLGPDLGGFVAAASWSVPAGLLVGLGGYWLHDRDRPRLRVSPAGLAVVTRRGRVRWELARDRVAGVGIDDAAERMPRLVVWSPTGRVLRQVTFPPDLAELRRACERYGLPWGPPDADRPTPPPPEL</sequence>
<feature type="transmembrane region" description="Helical" evidence="2">
    <location>
        <begin position="39"/>
        <end position="66"/>
    </location>
</feature>
<accession>A0A3M2LAZ9</accession>
<feature type="region of interest" description="Disordered" evidence="1">
    <location>
        <begin position="303"/>
        <end position="350"/>
    </location>
</feature>
<dbReference type="OrthoDB" id="3448625at2"/>
<feature type="transmembrane region" description="Helical" evidence="2">
    <location>
        <begin position="237"/>
        <end position="255"/>
    </location>
</feature>
<protein>
    <submittedName>
        <fullName evidence="3">Uncharacterized protein</fullName>
    </submittedName>
</protein>
<dbReference type="Proteomes" id="UP000282674">
    <property type="component" value="Unassembled WGS sequence"/>
</dbReference>
<keyword evidence="2" id="KW-1133">Transmembrane helix</keyword>
<evidence type="ECO:0000313" key="3">
    <source>
        <dbReference type="EMBL" id="RMI34762.1"/>
    </source>
</evidence>
<feature type="compositionally biased region" description="Low complexity" evidence="1">
    <location>
        <begin position="319"/>
        <end position="329"/>
    </location>
</feature>
<feature type="transmembrane region" description="Helical" evidence="2">
    <location>
        <begin position="636"/>
        <end position="658"/>
    </location>
</feature>
<reference evidence="3 4" key="1">
    <citation type="submission" date="2018-10" db="EMBL/GenBank/DDBJ databases">
        <title>Isolation from soil.</title>
        <authorList>
            <person name="Hu J."/>
        </authorList>
    </citation>
    <scope>NUCLEOTIDE SEQUENCE [LARGE SCALE GENOMIC DNA]</scope>
    <source>
        <strain evidence="3 4">NEAU-Ht49</strain>
    </source>
</reference>
<feature type="region of interest" description="Disordered" evidence="1">
    <location>
        <begin position="551"/>
        <end position="575"/>
    </location>
</feature>
<dbReference type="AlphaFoldDB" id="A0A3M2LAZ9"/>
<keyword evidence="4" id="KW-1185">Reference proteome</keyword>
<keyword evidence="2" id="KW-0812">Transmembrane</keyword>
<organism evidence="3 4">
    <name type="scientific">Actinomadura harenae</name>
    <dbReference type="NCBI Taxonomy" id="2483351"/>
    <lineage>
        <taxon>Bacteria</taxon>
        <taxon>Bacillati</taxon>
        <taxon>Actinomycetota</taxon>
        <taxon>Actinomycetes</taxon>
        <taxon>Streptosporangiales</taxon>
        <taxon>Thermomonosporaceae</taxon>
        <taxon>Actinomadura</taxon>
    </lineage>
</organism>
<dbReference type="EMBL" id="RFFG01000159">
    <property type="protein sequence ID" value="RMI34762.1"/>
    <property type="molecule type" value="Genomic_DNA"/>
</dbReference>
<keyword evidence="2" id="KW-0472">Membrane</keyword>
<gene>
    <name evidence="3" type="ORF">EBO15_40310</name>
</gene>
<feature type="transmembrane region" description="Helical" evidence="2">
    <location>
        <begin position="261"/>
        <end position="280"/>
    </location>
</feature>
<feature type="compositionally biased region" description="Low complexity" evidence="1">
    <location>
        <begin position="561"/>
        <end position="572"/>
    </location>
</feature>
<feature type="compositionally biased region" description="Acidic residues" evidence="1">
    <location>
        <begin position="334"/>
        <end position="344"/>
    </location>
</feature>